<accession>A0A4V2S6S9</accession>
<proteinExistence type="predicted"/>
<dbReference type="AlphaFoldDB" id="A0A4V2S6S9"/>
<organism evidence="1 2">
    <name type="scientific">Actinocrispum wychmicini</name>
    <dbReference type="NCBI Taxonomy" id="1213861"/>
    <lineage>
        <taxon>Bacteria</taxon>
        <taxon>Bacillati</taxon>
        <taxon>Actinomycetota</taxon>
        <taxon>Actinomycetes</taxon>
        <taxon>Pseudonocardiales</taxon>
        <taxon>Pseudonocardiaceae</taxon>
        <taxon>Actinocrispum</taxon>
    </lineage>
</organism>
<protein>
    <submittedName>
        <fullName evidence="1">Uncharacterized protein</fullName>
    </submittedName>
</protein>
<gene>
    <name evidence="1" type="ORF">EV192_106737</name>
</gene>
<dbReference type="Proteomes" id="UP000295680">
    <property type="component" value="Unassembled WGS sequence"/>
</dbReference>
<name>A0A4V2S6S9_9PSEU</name>
<sequence length="58" mass="6421">MLFADLRREWTAGVRGGMPALSPAAEELFHELGRLGQGLERGELSPPQASLWAVLLRY</sequence>
<comment type="caution">
    <text evidence="1">The sequence shown here is derived from an EMBL/GenBank/DDBJ whole genome shotgun (WGS) entry which is preliminary data.</text>
</comment>
<evidence type="ECO:0000313" key="1">
    <source>
        <dbReference type="EMBL" id="TCO57260.1"/>
    </source>
</evidence>
<keyword evidence="2" id="KW-1185">Reference proteome</keyword>
<reference evidence="1 2" key="1">
    <citation type="submission" date="2019-03" db="EMBL/GenBank/DDBJ databases">
        <title>Genomic Encyclopedia of Type Strains, Phase IV (KMG-IV): sequencing the most valuable type-strain genomes for metagenomic binning, comparative biology and taxonomic classification.</title>
        <authorList>
            <person name="Goeker M."/>
        </authorList>
    </citation>
    <scope>NUCLEOTIDE SEQUENCE [LARGE SCALE GENOMIC DNA]</scope>
    <source>
        <strain evidence="1 2">DSM 45934</strain>
    </source>
</reference>
<evidence type="ECO:0000313" key="2">
    <source>
        <dbReference type="Proteomes" id="UP000295680"/>
    </source>
</evidence>
<dbReference type="EMBL" id="SLWS01000006">
    <property type="protein sequence ID" value="TCO57260.1"/>
    <property type="molecule type" value="Genomic_DNA"/>
</dbReference>